<name>A0A2A7ARS2_9FIRM</name>
<dbReference type="GO" id="GO:0004176">
    <property type="term" value="F:ATP-dependent peptidase activity"/>
    <property type="evidence" value="ECO:0007669"/>
    <property type="project" value="InterPro"/>
</dbReference>
<reference evidence="3 4" key="1">
    <citation type="journal article" date="2017" name="Front. Microbiol.">
        <title>New Insights into the Diversity of the Genus Faecalibacterium.</title>
        <authorList>
            <person name="Benevides L."/>
            <person name="Burman S."/>
            <person name="Martin R."/>
            <person name="Robert V."/>
            <person name="Thomas M."/>
            <person name="Miquel S."/>
            <person name="Chain F."/>
            <person name="Sokol H."/>
            <person name="Bermudez-Humaran L.G."/>
            <person name="Morrison M."/>
            <person name="Langella P."/>
            <person name="Azevedo V.A."/>
            <person name="Chatel J.M."/>
            <person name="Soares S."/>
        </authorList>
    </citation>
    <scope>NUCLEOTIDE SEQUENCE [LARGE SCALE GENOMIC DNA]</scope>
    <source>
        <strain evidence="3 4">CNCM I 4575</strain>
    </source>
</reference>
<dbReference type="EMBL" id="NMTY01000009">
    <property type="protein sequence ID" value="PDX81820.1"/>
    <property type="molecule type" value="Genomic_DNA"/>
</dbReference>
<dbReference type="Gene3D" id="3.90.226.10">
    <property type="entry name" value="2-enoyl-CoA Hydratase, Chain A, domain 1"/>
    <property type="match status" value="1"/>
</dbReference>
<dbReference type="GO" id="GO:0004252">
    <property type="term" value="F:serine-type endopeptidase activity"/>
    <property type="evidence" value="ECO:0007669"/>
    <property type="project" value="InterPro"/>
</dbReference>
<dbReference type="Proteomes" id="UP000220005">
    <property type="component" value="Unassembled WGS sequence"/>
</dbReference>
<comment type="caution">
    <text evidence="3">The sequence shown here is derived from an EMBL/GenBank/DDBJ whole genome shotgun (WGS) entry which is preliminary data.</text>
</comment>
<dbReference type="SUPFAM" id="SSF52096">
    <property type="entry name" value="ClpP/crotonase"/>
    <property type="match status" value="1"/>
</dbReference>
<sequence>MQVIQKSSSGTQSFPLDAMLLAQRTVFLTGEINTSTVNAIIQQLLFLESADATAPIKLIITSPGGTVQAGLALYDQLKGMTVPIDLYCVELAASMAAVILAGGRRGHRFILRHSMVMIHEPQIASASGGVCGSASSIQKTAESILTTKRELTGLLARDTGHRVEEIEAAIGYDNFMKADEAVAFGICDRIVDRV</sequence>
<dbReference type="GO" id="GO:0009368">
    <property type="term" value="C:endopeptidase Clp complex"/>
    <property type="evidence" value="ECO:0007669"/>
    <property type="project" value="TreeGrafter"/>
</dbReference>
<accession>A0A2A7ARS2</accession>
<evidence type="ECO:0000313" key="4">
    <source>
        <dbReference type="Proteomes" id="UP000220005"/>
    </source>
</evidence>
<organism evidence="3 4">
    <name type="scientific">Faecalibacterium prausnitzii</name>
    <dbReference type="NCBI Taxonomy" id="853"/>
    <lineage>
        <taxon>Bacteria</taxon>
        <taxon>Bacillati</taxon>
        <taxon>Bacillota</taxon>
        <taxon>Clostridia</taxon>
        <taxon>Eubacteriales</taxon>
        <taxon>Oscillospiraceae</taxon>
        <taxon>Faecalibacterium</taxon>
    </lineage>
</organism>
<dbReference type="InterPro" id="IPR029045">
    <property type="entry name" value="ClpP/crotonase-like_dom_sf"/>
</dbReference>
<protein>
    <recommendedName>
        <fullName evidence="2">ATP-dependent Clp protease proteolytic subunit</fullName>
    </recommendedName>
</protein>
<keyword evidence="3" id="KW-0645">Protease</keyword>
<comment type="similarity">
    <text evidence="1 2">Belongs to the peptidase S14 family.</text>
</comment>
<dbReference type="AlphaFoldDB" id="A0A2A7ARS2"/>
<dbReference type="PANTHER" id="PTHR10381">
    <property type="entry name" value="ATP-DEPENDENT CLP PROTEASE PROTEOLYTIC SUBUNIT"/>
    <property type="match status" value="1"/>
</dbReference>
<dbReference type="PRINTS" id="PR00127">
    <property type="entry name" value="CLPPROTEASEP"/>
</dbReference>
<dbReference type="PANTHER" id="PTHR10381:SF11">
    <property type="entry name" value="ATP-DEPENDENT CLP PROTEASE PROTEOLYTIC SUBUNIT, MITOCHONDRIAL"/>
    <property type="match status" value="1"/>
</dbReference>
<dbReference type="GO" id="GO:0006515">
    <property type="term" value="P:protein quality control for misfolded or incompletely synthesized proteins"/>
    <property type="evidence" value="ECO:0007669"/>
    <property type="project" value="TreeGrafter"/>
</dbReference>
<dbReference type="InterPro" id="IPR001907">
    <property type="entry name" value="ClpP"/>
</dbReference>
<dbReference type="CDD" id="cd07017">
    <property type="entry name" value="S14_ClpP_2"/>
    <property type="match status" value="1"/>
</dbReference>
<dbReference type="Pfam" id="PF00574">
    <property type="entry name" value="CLP_protease"/>
    <property type="match status" value="1"/>
</dbReference>
<dbReference type="RefSeq" id="WP_097839106.1">
    <property type="nucleotide sequence ID" value="NZ_NMTY01000009.1"/>
</dbReference>
<dbReference type="InterPro" id="IPR023562">
    <property type="entry name" value="ClpP/TepA"/>
</dbReference>
<proteinExistence type="inferred from homology"/>
<keyword evidence="3" id="KW-0378">Hydrolase</keyword>
<dbReference type="GO" id="GO:0051117">
    <property type="term" value="F:ATPase binding"/>
    <property type="evidence" value="ECO:0007669"/>
    <property type="project" value="TreeGrafter"/>
</dbReference>
<evidence type="ECO:0000256" key="1">
    <source>
        <dbReference type="ARBA" id="ARBA00007039"/>
    </source>
</evidence>
<evidence type="ECO:0000313" key="3">
    <source>
        <dbReference type="EMBL" id="PDX81820.1"/>
    </source>
</evidence>
<gene>
    <name evidence="3" type="ORF">CGS58_04640</name>
</gene>
<evidence type="ECO:0000256" key="2">
    <source>
        <dbReference type="RuleBase" id="RU003567"/>
    </source>
</evidence>